<dbReference type="Pfam" id="PF00072">
    <property type="entry name" value="Response_reg"/>
    <property type="match status" value="1"/>
</dbReference>
<dbReference type="Pfam" id="PF02954">
    <property type="entry name" value="HTH_8"/>
    <property type="match status" value="1"/>
</dbReference>
<dbReference type="Gene3D" id="1.10.10.60">
    <property type="entry name" value="Homeodomain-like"/>
    <property type="match status" value="1"/>
</dbReference>
<dbReference type="InterPro" id="IPR003593">
    <property type="entry name" value="AAA+_ATPase"/>
</dbReference>
<dbReference type="GO" id="GO:0005524">
    <property type="term" value="F:ATP binding"/>
    <property type="evidence" value="ECO:0007669"/>
    <property type="project" value="UniProtKB-KW"/>
</dbReference>
<dbReference type="PRINTS" id="PR01590">
    <property type="entry name" value="HTHFIS"/>
</dbReference>
<dbReference type="EMBL" id="CP042467">
    <property type="protein sequence ID" value="QED27432.1"/>
    <property type="molecule type" value="Genomic_DNA"/>
</dbReference>
<gene>
    <name evidence="9" type="ORF">FRD01_09305</name>
</gene>
<feature type="domain" description="Sigma-54 factor interaction" evidence="7">
    <location>
        <begin position="136"/>
        <end position="362"/>
    </location>
</feature>
<keyword evidence="5" id="KW-0804">Transcription</keyword>
<keyword evidence="1" id="KW-0547">Nucleotide-binding</keyword>
<dbReference type="CDD" id="cd00009">
    <property type="entry name" value="AAA"/>
    <property type="match status" value="1"/>
</dbReference>
<dbReference type="SUPFAM" id="SSF52540">
    <property type="entry name" value="P-loop containing nucleoside triphosphate hydrolases"/>
    <property type="match status" value="1"/>
</dbReference>
<evidence type="ECO:0000313" key="9">
    <source>
        <dbReference type="EMBL" id="QED27432.1"/>
    </source>
</evidence>
<evidence type="ECO:0000256" key="1">
    <source>
        <dbReference type="ARBA" id="ARBA00022741"/>
    </source>
</evidence>
<dbReference type="PROSITE" id="PS50045">
    <property type="entry name" value="SIGMA54_INTERACT_4"/>
    <property type="match status" value="1"/>
</dbReference>
<dbReference type="FunFam" id="3.40.50.300:FF:000006">
    <property type="entry name" value="DNA-binding transcriptional regulator NtrC"/>
    <property type="match status" value="1"/>
</dbReference>
<proteinExistence type="predicted"/>
<keyword evidence="2" id="KW-0067">ATP-binding</keyword>
<feature type="domain" description="Response regulatory" evidence="8">
    <location>
        <begin position="4"/>
        <end position="117"/>
    </location>
</feature>
<dbReference type="Gene3D" id="3.40.50.300">
    <property type="entry name" value="P-loop containing nucleotide triphosphate hydrolases"/>
    <property type="match status" value="1"/>
</dbReference>
<organism evidence="9 10">
    <name type="scientific">Microvenator marinus</name>
    <dbReference type="NCBI Taxonomy" id="2600177"/>
    <lineage>
        <taxon>Bacteria</taxon>
        <taxon>Deltaproteobacteria</taxon>
        <taxon>Bradymonadales</taxon>
        <taxon>Microvenatoraceae</taxon>
        <taxon>Microvenator</taxon>
    </lineage>
</organism>
<evidence type="ECO:0000256" key="3">
    <source>
        <dbReference type="ARBA" id="ARBA00023015"/>
    </source>
</evidence>
<dbReference type="PROSITE" id="PS00688">
    <property type="entry name" value="SIGMA54_INTERACT_3"/>
    <property type="match status" value="1"/>
</dbReference>
<evidence type="ECO:0000256" key="6">
    <source>
        <dbReference type="PROSITE-ProRule" id="PRU00169"/>
    </source>
</evidence>
<accession>A0A5B8XNI9</accession>
<dbReference type="RefSeq" id="WP_146959117.1">
    <property type="nucleotide sequence ID" value="NZ_CP042467.1"/>
</dbReference>
<dbReference type="InterPro" id="IPR002078">
    <property type="entry name" value="Sigma_54_int"/>
</dbReference>
<dbReference type="Gene3D" id="1.10.8.60">
    <property type="match status" value="1"/>
</dbReference>
<keyword evidence="10" id="KW-1185">Reference proteome</keyword>
<reference evidence="9 10" key="1">
    <citation type="submission" date="2019-08" db="EMBL/GenBank/DDBJ databases">
        <authorList>
            <person name="Liang Q."/>
        </authorList>
    </citation>
    <scope>NUCLEOTIDE SEQUENCE [LARGE SCALE GENOMIC DNA]</scope>
    <source>
        <strain evidence="9 10">V1718</strain>
    </source>
</reference>
<dbReference type="Gene3D" id="3.40.50.2300">
    <property type="match status" value="1"/>
</dbReference>
<dbReference type="SUPFAM" id="SSF46689">
    <property type="entry name" value="Homeodomain-like"/>
    <property type="match status" value="1"/>
</dbReference>
<dbReference type="InterPro" id="IPR002197">
    <property type="entry name" value="HTH_Fis"/>
</dbReference>
<dbReference type="InterPro" id="IPR001789">
    <property type="entry name" value="Sig_transdc_resp-reg_receiver"/>
</dbReference>
<dbReference type="Pfam" id="PF00158">
    <property type="entry name" value="Sigma54_activat"/>
    <property type="match status" value="1"/>
</dbReference>
<evidence type="ECO:0000256" key="5">
    <source>
        <dbReference type="ARBA" id="ARBA00023163"/>
    </source>
</evidence>
<keyword evidence="3" id="KW-0805">Transcription regulation</keyword>
<evidence type="ECO:0000256" key="4">
    <source>
        <dbReference type="ARBA" id="ARBA00023125"/>
    </source>
</evidence>
<dbReference type="Proteomes" id="UP000321595">
    <property type="component" value="Chromosome"/>
</dbReference>
<dbReference type="GO" id="GO:0006355">
    <property type="term" value="P:regulation of DNA-templated transcription"/>
    <property type="evidence" value="ECO:0007669"/>
    <property type="project" value="InterPro"/>
</dbReference>
<dbReference type="KEGG" id="bbae:FRD01_09305"/>
<keyword evidence="6" id="KW-0597">Phosphoprotein</keyword>
<dbReference type="InterPro" id="IPR058031">
    <property type="entry name" value="AAA_lid_NorR"/>
</dbReference>
<dbReference type="PROSITE" id="PS00675">
    <property type="entry name" value="SIGMA54_INTERACT_1"/>
    <property type="match status" value="1"/>
</dbReference>
<dbReference type="InterPro" id="IPR025943">
    <property type="entry name" value="Sigma_54_int_dom_ATP-bd_2"/>
</dbReference>
<dbReference type="OrthoDB" id="9814761at2"/>
<evidence type="ECO:0000256" key="2">
    <source>
        <dbReference type="ARBA" id="ARBA00022840"/>
    </source>
</evidence>
<protein>
    <submittedName>
        <fullName evidence="9">Sigma-54-dependent Fis family transcriptional regulator</fullName>
    </submittedName>
</protein>
<dbReference type="PROSITE" id="PS50110">
    <property type="entry name" value="RESPONSE_REGULATORY"/>
    <property type="match status" value="1"/>
</dbReference>
<dbReference type="InterPro" id="IPR025662">
    <property type="entry name" value="Sigma_54_int_dom_ATP-bd_1"/>
</dbReference>
<dbReference type="SMART" id="SM00448">
    <property type="entry name" value="REC"/>
    <property type="match status" value="1"/>
</dbReference>
<feature type="modified residue" description="4-aspartylphosphate" evidence="6">
    <location>
        <position position="52"/>
    </location>
</feature>
<dbReference type="InterPro" id="IPR025944">
    <property type="entry name" value="Sigma_54_int_dom_CS"/>
</dbReference>
<dbReference type="Pfam" id="PF25601">
    <property type="entry name" value="AAA_lid_14"/>
    <property type="match status" value="1"/>
</dbReference>
<dbReference type="GO" id="GO:0000160">
    <property type="term" value="P:phosphorelay signal transduction system"/>
    <property type="evidence" value="ECO:0007669"/>
    <property type="project" value="InterPro"/>
</dbReference>
<dbReference type="PANTHER" id="PTHR32071">
    <property type="entry name" value="TRANSCRIPTIONAL REGULATORY PROTEIN"/>
    <property type="match status" value="1"/>
</dbReference>
<dbReference type="SUPFAM" id="SSF52172">
    <property type="entry name" value="CheY-like"/>
    <property type="match status" value="1"/>
</dbReference>
<evidence type="ECO:0000259" key="8">
    <source>
        <dbReference type="PROSITE" id="PS50110"/>
    </source>
</evidence>
<dbReference type="InterPro" id="IPR009057">
    <property type="entry name" value="Homeodomain-like_sf"/>
</dbReference>
<dbReference type="PROSITE" id="PS00676">
    <property type="entry name" value="SIGMA54_INTERACT_2"/>
    <property type="match status" value="1"/>
</dbReference>
<dbReference type="InterPro" id="IPR027417">
    <property type="entry name" value="P-loop_NTPase"/>
</dbReference>
<dbReference type="InterPro" id="IPR011006">
    <property type="entry name" value="CheY-like_superfamily"/>
</dbReference>
<keyword evidence="4" id="KW-0238">DNA-binding</keyword>
<sequence>MSGQILLVEDDKNLAKVLQFHLEEAGHHVTYSPSADEALSLDLKSFELILTDLNMPGTDGLEFLAKLKALNVSAAAVVLTAYGSTDRAVAAMQAGAFHYVEKPVHAKALLAIVERALEFSRVRAENQTLRSRKHEIISASPSMSHLLEVVDRVADTDHTILIRGESGTGKELVARALHNGSSRAKAAFVAVNCAAIPDELLESTLFGHEKGAFTGATARHEGKFLLADGGTIFLDEIAEMSLRLQAKLLRILQESELEVVGGGAPKPVNIRVIAATNQDLEALMREGHFREDLFYRINVVPLFIPPLRHRPEDIPVLLRFFLRKHAQDKDVQVSKALDAALIQYHWPGNVRELENVAKRMLVLRRTDTLELSDLPGELSAKASHVSGLPFMLPPGQLDLKKLENDIIRAALDMHQGNQSATARYLNIPRHVLLYRLEKMEGEHE</sequence>
<evidence type="ECO:0000313" key="10">
    <source>
        <dbReference type="Proteomes" id="UP000321595"/>
    </source>
</evidence>
<dbReference type="SMART" id="SM00382">
    <property type="entry name" value="AAA"/>
    <property type="match status" value="1"/>
</dbReference>
<evidence type="ECO:0000259" key="7">
    <source>
        <dbReference type="PROSITE" id="PS50045"/>
    </source>
</evidence>
<dbReference type="GO" id="GO:0043565">
    <property type="term" value="F:sequence-specific DNA binding"/>
    <property type="evidence" value="ECO:0007669"/>
    <property type="project" value="InterPro"/>
</dbReference>
<name>A0A5B8XNI9_9DELT</name>
<dbReference type="AlphaFoldDB" id="A0A5B8XNI9"/>